<proteinExistence type="predicted"/>
<dbReference type="InParanoid" id="A0A067P9F7"/>
<dbReference type="AlphaFoldDB" id="A0A067P9F7"/>
<dbReference type="STRING" id="933084.A0A067P9F7"/>
<evidence type="ECO:0000313" key="3">
    <source>
        <dbReference type="Proteomes" id="UP000027265"/>
    </source>
</evidence>
<protein>
    <recommendedName>
        <fullName evidence="4">F-box domain-containing protein</fullName>
    </recommendedName>
</protein>
<dbReference type="EMBL" id="KL197749">
    <property type="protein sequence ID" value="KDQ51404.1"/>
    <property type="molecule type" value="Genomic_DNA"/>
</dbReference>
<evidence type="ECO:0008006" key="4">
    <source>
        <dbReference type="Google" id="ProtNLM"/>
    </source>
</evidence>
<dbReference type="HOGENOM" id="CLU_024199_4_0_1"/>
<evidence type="ECO:0000256" key="1">
    <source>
        <dbReference type="SAM" id="MobiDB-lite"/>
    </source>
</evidence>
<gene>
    <name evidence="2" type="ORF">JAAARDRAFT_199228</name>
</gene>
<dbReference type="Proteomes" id="UP000027265">
    <property type="component" value="Unassembled WGS sequence"/>
</dbReference>
<reference evidence="3" key="1">
    <citation type="journal article" date="2014" name="Proc. Natl. Acad. Sci. U.S.A.">
        <title>Extensive sampling of basidiomycete genomes demonstrates inadequacy of the white-rot/brown-rot paradigm for wood decay fungi.</title>
        <authorList>
            <person name="Riley R."/>
            <person name="Salamov A.A."/>
            <person name="Brown D.W."/>
            <person name="Nagy L.G."/>
            <person name="Floudas D."/>
            <person name="Held B.W."/>
            <person name="Levasseur A."/>
            <person name="Lombard V."/>
            <person name="Morin E."/>
            <person name="Otillar R."/>
            <person name="Lindquist E.A."/>
            <person name="Sun H."/>
            <person name="LaButti K.M."/>
            <person name="Schmutz J."/>
            <person name="Jabbour D."/>
            <person name="Luo H."/>
            <person name="Baker S.E."/>
            <person name="Pisabarro A.G."/>
            <person name="Walton J.D."/>
            <person name="Blanchette R.A."/>
            <person name="Henrissat B."/>
            <person name="Martin F."/>
            <person name="Cullen D."/>
            <person name="Hibbett D.S."/>
            <person name="Grigoriev I.V."/>
        </authorList>
    </citation>
    <scope>NUCLEOTIDE SEQUENCE [LARGE SCALE GENOMIC DNA]</scope>
    <source>
        <strain evidence="3">MUCL 33604</strain>
    </source>
</reference>
<organism evidence="2 3">
    <name type="scientific">Jaapia argillacea MUCL 33604</name>
    <dbReference type="NCBI Taxonomy" id="933084"/>
    <lineage>
        <taxon>Eukaryota</taxon>
        <taxon>Fungi</taxon>
        <taxon>Dikarya</taxon>
        <taxon>Basidiomycota</taxon>
        <taxon>Agaricomycotina</taxon>
        <taxon>Agaricomycetes</taxon>
        <taxon>Agaricomycetidae</taxon>
        <taxon>Jaapiales</taxon>
        <taxon>Jaapiaceae</taxon>
        <taxon>Jaapia</taxon>
    </lineage>
</organism>
<feature type="region of interest" description="Disordered" evidence="1">
    <location>
        <begin position="347"/>
        <end position="376"/>
    </location>
</feature>
<accession>A0A067P9F7</accession>
<keyword evidence="3" id="KW-1185">Reference proteome</keyword>
<evidence type="ECO:0000313" key="2">
    <source>
        <dbReference type="EMBL" id="KDQ51404.1"/>
    </source>
</evidence>
<sequence length="387" mass="41643">MAPLHVKVTAHSNRPLPQIRLALGHMSRIRTLVLELPASDLRTLSLSSPAPLLDTFTLCNWVTRDPYLIPDDVFGLVTPSLRRLDLTGCTPSWSSPMFSGLTSLRVKPAESGKPTFPRLLEILRSNPQLESLTLINCLSSLSSDSRPRNPAVRLPMLTTLHLEDEALGCSHLLTSLSVPPTTTFKLSSFASASPHFTSLSASIKSLSISTPILCLEISSSWNKVTLTGYYDHCLSSPHLMLEEISTTKSGISEYSDQTPHIEICLGLSQPTPVFAEIILTEGCSVMDLTCLEEVIAQNIVSTSSGMIMEHSWRGLFKKWQGVRTLTVVGSGCPEVLAALMNVQRPTTGLETAGPGGSATADSSSAPNLAPDNATGNPILLPNLGTLY</sequence>
<dbReference type="SUPFAM" id="SSF52047">
    <property type="entry name" value="RNI-like"/>
    <property type="match status" value="1"/>
</dbReference>
<dbReference type="OrthoDB" id="3193283at2759"/>
<name>A0A067P9F7_9AGAM</name>